<dbReference type="InterPro" id="IPR011011">
    <property type="entry name" value="Znf_FYVE_PHD"/>
</dbReference>
<evidence type="ECO:0000256" key="3">
    <source>
        <dbReference type="ARBA" id="ARBA00022833"/>
    </source>
</evidence>
<organism evidence="7 8">
    <name type="scientific">Coemansia brasiliensis</name>
    <dbReference type="NCBI Taxonomy" id="2650707"/>
    <lineage>
        <taxon>Eukaryota</taxon>
        <taxon>Fungi</taxon>
        <taxon>Fungi incertae sedis</taxon>
        <taxon>Zoopagomycota</taxon>
        <taxon>Kickxellomycotina</taxon>
        <taxon>Kickxellomycetes</taxon>
        <taxon>Kickxellales</taxon>
        <taxon>Kickxellaceae</taxon>
        <taxon>Coemansia</taxon>
    </lineage>
</organism>
<dbReference type="PROSITE" id="PS50016">
    <property type="entry name" value="ZF_PHD_2"/>
    <property type="match status" value="1"/>
</dbReference>
<dbReference type="Gene3D" id="3.30.40.10">
    <property type="entry name" value="Zinc/RING finger domain, C3HC4 (zinc finger)"/>
    <property type="match status" value="2"/>
</dbReference>
<feature type="compositionally biased region" description="Basic and acidic residues" evidence="5">
    <location>
        <begin position="388"/>
        <end position="404"/>
    </location>
</feature>
<feature type="region of interest" description="Disordered" evidence="5">
    <location>
        <begin position="695"/>
        <end position="732"/>
    </location>
</feature>
<evidence type="ECO:0000256" key="2">
    <source>
        <dbReference type="ARBA" id="ARBA00022771"/>
    </source>
</evidence>
<dbReference type="SUPFAM" id="SSF57903">
    <property type="entry name" value="FYVE/PHD zinc finger"/>
    <property type="match status" value="1"/>
</dbReference>
<dbReference type="PANTHER" id="PTHR13793:SF107">
    <property type="entry name" value="BROMODOMAIN-CONTAINING PROTEIN HOMOLOG"/>
    <property type="match status" value="1"/>
</dbReference>
<name>A0A9W8IJ10_9FUNG</name>
<dbReference type="OrthoDB" id="5588138at2759"/>
<proteinExistence type="predicted"/>
<evidence type="ECO:0000259" key="6">
    <source>
        <dbReference type="PROSITE" id="PS50016"/>
    </source>
</evidence>
<keyword evidence="1" id="KW-0479">Metal-binding</keyword>
<feature type="region of interest" description="Disordered" evidence="5">
    <location>
        <begin position="72"/>
        <end position="92"/>
    </location>
</feature>
<feature type="compositionally biased region" description="Polar residues" evidence="5">
    <location>
        <begin position="561"/>
        <end position="575"/>
    </location>
</feature>
<keyword evidence="3" id="KW-0862">Zinc</keyword>
<dbReference type="EMBL" id="JANBUW010000003">
    <property type="protein sequence ID" value="KAJ2852459.1"/>
    <property type="molecule type" value="Genomic_DNA"/>
</dbReference>
<dbReference type="GO" id="GO:0006357">
    <property type="term" value="P:regulation of transcription by RNA polymerase II"/>
    <property type="evidence" value="ECO:0007669"/>
    <property type="project" value="TreeGrafter"/>
</dbReference>
<gene>
    <name evidence="7" type="ORF">IWW36_000346</name>
</gene>
<feature type="compositionally biased region" description="Polar residues" evidence="5">
    <location>
        <begin position="344"/>
        <end position="361"/>
    </location>
</feature>
<feature type="compositionally biased region" description="Polar residues" evidence="5">
    <location>
        <begin position="753"/>
        <end position="762"/>
    </location>
</feature>
<dbReference type="PROSITE" id="PS01359">
    <property type="entry name" value="ZF_PHD_1"/>
    <property type="match status" value="1"/>
</dbReference>
<accession>A0A9W8IJ10</accession>
<feature type="region of interest" description="Disordered" evidence="5">
    <location>
        <begin position="315"/>
        <end position="432"/>
    </location>
</feature>
<dbReference type="GO" id="GO:0008270">
    <property type="term" value="F:zinc ion binding"/>
    <property type="evidence" value="ECO:0007669"/>
    <property type="project" value="UniProtKB-KW"/>
</dbReference>
<dbReference type="Pfam" id="PF13832">
    <property type="entry name" value="zf-HC5HC2H_2"/>
    <property type="match status" value="1"/>
</dbReference>
<dbReference type="PANTHER" id="PTHR13793">
    <property type="entry name" value="PHD FINGER PROTEINS"/>
    <property type="match status" value="1"/>
</dbReference>
<feature type="compositionally biased region" description="Polar residues" evidence="5">
    <location>
        <begin position="695"/>
        <end position="706"/>
    </location>
</feature>
<feature type="compositionally biased region" description="Basic residues" evidence="5">
    <location>
        <begin position="366"/>
        <end position="382"/>
    </location>
</feature>
<evidence type="ECO:0000313" key="8">
    <source>
        <dbReference type="Proteomes" id="UP001139887"/>
    </source>
</evidence>
<keyword evidence="2 4" id="KW-0863">Zinc-finger</keyword>
<dbReference type="InterPro" id="IPR013083">
    <property type="entry name" value="Znf_RING/FYVE/PHD"/>
</dbReference>
<protein>
    <recommendedName>
        <fullName evidence="6">PHD-type domain-containing protein</fullName>
    </recommendedName>
</protein>
<feature type="region of interest" description="Disordered" evidence="5">
    <location>
        <begin position="555"/>
        <end position="621"/>
    </location>
</feature>
<evidence type="ECO:0000256" key="4">
    <source>
        <dbReference type="PROSITE-ProRule" id="PRU00146"/>
    </source>
</evidence>
<dbReference type="InterPro" id="IPR050701">
    <property type="entry name" value="Histone_Mod_Regulator"/>
</dbReference>
<feature type="region of interest" description="Disordered" evidence="5">
    <location>
        <begin position="744"/>
        <end position="786"/>
    </location>
</feature>
<dbReference type="SMART" id="SM00249">
    <property type="entry name" value="PHD"/>
    <property type="match status" value="2"/>
</dbReference>
<evidence type="ECO:0000256" key="1">
    <source>
        <dbReference type="ARBA" id="ARBA00022723"/>
    </source>
</evidence>
<dbReference type="Pfam" id="PF13831">
    <property type="entry name" value="PHD_2"/>
    <property type="match status" value="1"/>
</dbReference>
<dbReference type="InterPro" id="IPR019786">
    <property type="entry name" value="Zinc_finger_PHD-type_CS"/>
</dbReference>
<dbReference type="AlphaFoldDB" id="A0A9W8IJ10"/>
<feature type="compositionally biased region" description="Polar residues" evidence="5">
    <location>
        <begin position="591"/>
        <end position="621"/>
    </location>
</feature>
<dbReference type="InterPro" id="IPR001965">
    <property type="entry name" value="Znf_PHD"/>
</dbReference>
<dbReference type="Proteomes" id="UP001139887">
    <property type="component" value="Unassembled WGS sequence"/>
</dbReference>
<feature type="compositionally biased region" description="Low complexity" evidence="5">
    <location>
        <begin position="710"/>
        <end position="731"/>
    </location>
</feature>
<feature type="region of interest" description="Disordered" evidence="5">
    <location>
        <begin position="1"/>
        <end position="30"/>
    </location>
</feature>
<dbReference type="InterPro" id="IPR019787">
    <property type="entry name" value="Znf_PHD-finger"/>
</dbReference>
<evidence type="ECO:0000313" key="7">
    <source>
        <dbReference type="EMBL" id="KAJ2852459.1"/>
    </source>
</evidence>
<sequence length="886" mass="96220">MSANSVTNNAIAAPEASSAETSKESLKELQTTSDFQASKILIGAAPENVLASALAAASSSAAAAAAAGLDKESKPQQSVASLPEKTSPVVVTPTTASTAEITSASVMQAEEPAGTDDDDEDVSILRQMPLVGNVGIEVCAICHKGDFTPDNLIVFCEGKCNMGYHQRCYGIEKVPPGDEPWYCDLCEGSVSMNIYRKNLYCCHYKNERSARNLIIKDRPNEHHFIHVHCAAFMPFIDTSHIPFTTDVSKMKAEMSKCCFCSGRFGYQLHCSHKQDGAACETTFHPMCAIRFKFLAPPTVYNVKYHHFLCPEHSPAAPDGSSAAKKRRHAGTDEEAEQARRLTRRQSYPSQAARARSSNYSPATRGRPLRGKRGTGKRGRPPLRNRGVTRAERELDIVEDNLHEDSLDDNEEEAERRPLSRRGRGRGRGRVRYIESTDDNEETSDLYTNGSMSARTASSDIVVANGHVKTPHTLRTMSPEAADDAEHRTAHSLDNLANAALGRPNDNAHGSGYNENKRVTLTFSGQPGYHHNTIGMVNDRYGSPMSPAYLNQHRNSLGYIPSGSQSTGAYGYSDQQRMPPPKRPTIRIKPFGSNNGSPVLSRGQISHPSSANARNYVPSPTSNTGISDNVSFLPASAKLSAEQDRILRESHDMLQKQADVLCTIQEAISELSAHPSRQAQNAMSTISSLSALISGNNAQGNSSNPPHSSMAYSSRPTTATTAAHSTTSPSMAQLPKPAMSISQLYHNGAGSTDRPISNESTYRYPNADGMYSSKPGTTQPPPSFATRSAMPSLQQVAEAQSSAGRTGRGIEAEMDELKTNMIYLLKRVNMPQILLDMLTSQSEGNTNNSPAFTSLVSDLKRLGVLSKDNLQEYLRVFVRNLEGSESN</sequence>
<feature type="domain" description="PHD-type" evidence="6">
    <location>
        <begin position="136"/>
        <end position="189"/>
    </location>
</feature>
<evidence type="ECO:0000256" key="5">
    <source>
        <dbReference type="SAM" id="MobiDB-lite"/>
    </source>
</evidence>
<feature type="compositionally biased region" description="Polar residues" evidence="5">
    <location>
        <begin position="1"/>
        <end position="10"/>
    </location>
</feature>
<comment type="caution">
    <text evidence="7">The sequence shown here is derived from an EMBL/GenBank/DDBJ whole genome shotgun (WGS) entry which is preliminary data.</text>
</comment>
<dbReference type="CDD" id="cd15492">
    <property type="entry name" value="PHD_BRPF_JADE_like"/>
    <property type="match status" value="1"/>
</dbReference>
<reference evidence="7" key="1">
    <citation type="submission" date="2022-07" db="EMBL/GenBank/DDBJ databases">
        <title>Phylogenomic reconstructions and comparative analyses of Kickxellomycotina fungi.</title>
        <authorList>
            <person name="Reynolds N.K."/>
            <person name="Stajich J.E."/>
            <person name="Barry K."/>
            <person name="Grigoriev I.V."/>
            <person name="Crous P."/>
            <person name="Smith M.E."/>
        </authorList>
    </citation>
    <scope>NUCLEOTIDE SEQUENCE</scope>
    <source>
        <strain evidence="7">NRRL 1566</strain>
    </source>
</reference>
<keyword evidence="8" id="KW-1185">Reference proteome</keyword>
<feature type="compositionally biased region" description="Basic residues" evidence="5">
    <location>
        <begin position="418"/>
        <end position="430"/>
    </location>
</feature>